<dbReference type="InterPro" id="IPR013525">
    <property type="entry name" value="ABC2_TM"/>
</dbReference>
<keyword evidence="8 9" id="KW-0472">Membrane</keyword>
<evidence type="ECO:0000256" key="1">
    <source>
        <dbReference type="ARBA" id="ARBA00004429"/>
    </source>
</evidence>
<dbReference type="InterPro" id="IPR000412">
    <property type="entry name" value="ABC_2_transport"/>
</dbReference>
<name>A0A7T7AHX6_9BURK</name>
<sequence>METLERSFKTKRPPLKIVKAVLFALFMREMQTRFDARRMGFLWVIMEPLAILTVVMVFHAHFWHSPILGVDFVVYMVSGIVPFNLMRSIPWRMVDSIQANQGLFSYRQVTPFDTFIARVIVEVCIYSFVYFIICFFLAVWFDHDMFIADPLAWLIALSVGVFLSFSIGVLYAIIGNTIPNSGRILKLSYIPLYITSGIFFPIWRIPADKLHFMEINPYVAVIDRIRAAMIDSYPATEGLGLGYPFVFSLVVLMFSMLLYRRRRQNLRVVNT</sequence>
<reference evidence="11 12" key="1">
    <citation type="submission" date="2020-12" db="EMBL/GenBank/DDBJ databases">
        <title>Complete genome sequence of Burkholderia anthina BJQ0011.</title>
        <authorList>
            <person name="Xu Y."/>
        </authorList>
    </citation>
    <scope>NUCLEOTIDE SEQUENCE [LARGE SCALE GENOMIC DNA]</scope>
    <source>
        <strain evidence="11 12">BJQ0011</strain>
    </source>
</reference>
<feature type="transmembrane region" description="Helical" evidence="9">
    <location>
        <begin position="40"/>
        <end position="61"/>
    </location>
</feature>
<evidence type="ECO:0000259" key="10">
    <source>
        <dbReference type="PROSITE" id="PS51012"/>
    </source>
</evidence>
<dbReference type="Proteomes" id="UP000596205">
    <property type="component" value="Chromosome 1"/>
</dbReference>
<evidence type="ECO:0000256" key="4">
    <source>
        <dbReference type="ARBA" id="ARBA00022475"/>
    </source>
</evidence>
<dbReference type="KEGG" id="bann:JFN94_03600"/>
<keyword evidence="3 9" id="KW-0813">Transport</keyword>
<evidence type="ECO:0000256" key="6">
    <source>
        <dbReference type="ARBA" id="ARBA00022692"/>
    </source>
</evidence>
<feature type="transmembrane region" description="Helical" evidence="9">
    <location>
        <begin position="67"/>
        <end position="86"/>
    </location>
</feature>
<comment type="subcellular location">
    <subcellularLocation>
        <location evidence="1 9">Cell inner membrane</location>
        <topology evidence="1 9">Multi-pass membrane protein</topology>
    </subcellularLocation>
</comment>
<dbReference type="PANTHER" id="PTHR30413">
    <property type="entry name" value="INNER MEMBRANE TRANSPORT PERMEASE"/>
    <property type="match status" value="1"/>
</dbReference>
<keyword evidence="6 9" id="KW-0812">Transmembrane</keyword>
<dbReference type="Pfam" id="PF01061">
    <property type="entry name" value="ABC2_membrane"/>
    <property type="match status" value="1"/>
</dbReference>
<dbReference type="RefSeq" id="WP_199568610.1">
    <property type="nucleotide sequence ID" value="NZ_CP066769.1"/>
</dbReference>
<dbReference type="PRINTS" id="PR00164">
    <property type="entry name" value="ABC2TRNSPORT"/>
</dbReference>
<accession>A0A7T7AHX6</accession>
<feature type="transmembrane region" description="Helical" evidence="9">
    <location>
        <begin position="186"/>
        <end position="203"/>
    </location>
</feature>
<keyword evidence="5" id="KW-0997">Cell inner membrane</keyword>
<dbReference type="PROSITE" id="PS51012">
    <property type="entry name" value="ABC_TM2"/>
    <property type="match status" value="1"/>
</dbReference>
<comment type="similarity">
    <text evidence="2 9">Belongs to the ABC-2 integral membrane protein family.</text>
</comment>
<keyword evidence="4 9" id="KW-1003">Cell membrane</keyword>
<gene>
    <name evidence="11" type="ORF">JFN94_03600</name>
</gene>
<dbReference type="GO" id="GO:0140359">
    <property type="term" value="F:ABC-type transporter activity"/>
    <property type="evidence" value="ECO:0007669"/>
    <property type="project" value="InterPro"/>
</dbReference>
<feature type="transmembrane region" description="Helical" evidence="9">
    <location>
        <begin position="241"/>
        <end position="259"/>
    </location>
</feature>
<feature type="domain" description="ABC transmembrane type-2" evidence="10">
    <location>
        <begin position="39"/>
        <end position="262"/>
    </location>
</feature>
<dbReference type="EMBL" id="CP066769">
    <property type="protein sequence ID" value="QQK03273.1"/>
    <property type="molecule type" value="Genomic_DNA"/>
</dbReference>
<dbReference type="InterPro" id="IPR047817">
    <property type="entry name" value="ABC2_TM_bact-type"/>
</dbReference>
<evidence type="ECO:0000256" key="8">
    <source>
        <dbReference type="ARBA" id="ARBA00023136"/>
    </source>
</evidence>
<evidence type="ECO:0000256" key="9">
    <source>
        <dbReference type="RuleBase" id="RU361157"/>
    </source>
</evidence>
<evidence type="ECO:0000256" key="5">
    <source>
        <dbReference type="ARBA" id="ARBA00022519"/>
    </source>
</evidence>
<organism evidence="11 12">
    <name type="scientific">Burkholderia anthina</name>
    <dbReference type="NCBI Taxonomy" id="179879"/>
    <lineage>
        <taxon>Bacteria</taxon>
        <taxon>Pseudomonadati</taxon>
        <taxon>Pseudomonadota</taxon>
        <taxon>Betaproteobacteria</taxon>
        <taxon>Burkholderiales</taxon>
        <taxon>Burkholderiaceae</taxon>
        <taxon>Burkholderia</taxon>
        <taxon>Burkholderia cepacia complex</taxon>
    </lineage>
</organism>
<feature type="transmembrane region" description="Helical" evidence="9">
    <location>
        <begin position="115"/>
        <end position="141"/>
    </location>
</feature>
<proteinExistence type="inferred from homology"/>
<dbReference type="PANTHER" id="PTHR30413:SF8">
    <property type="entry name" value="TRANSPORT PERMEASE PROTEIN"/>
    <property type="match status" value="1"/>
</dbReference>
<evidence type="ECO:0000313" key="11">
    <source>
        <dbReference type="EMBL" id="QQK03273.1"/>
    </source>
</evidence>
<keyword evidence="7 9" id="KW-1133">Transmembrane helix</keyword>
<dbReference type="GO" id="GO:0015920">
    <property type="term" value="P:lipopolysaccharide transport"/>
    <property type="evidence" value="ECO:0007669"/>
    <property type="project" value="TreeGrafter"/>
</dbReference>
<evidence type="ECO:0000256" key="3">
    <source>
        <dbReference type="ARBA" id="ARBA00022448"/>
    </source>
</evidence>
<dbReference type="GO" id="GO:0043190">
    <property type="term" value="C:ATP-binding cassette (ABC) transporter complex"/>
    <property type="evidence" value="ECO:0007669"/>
    <property type="project" value="InterPro"/>
</dbReference>
<evidence type="ECO:0000313" key="12">
    <source>
        <dbReference type="Proteomes" id="UP000596205"/>
    </source>
</evidence>
<dbReference type="AlphaFoldDB" id="A0A7T7AHX6"/>
<protein>
    <recommendedName>
        <fullName evidence="9">Transport permease protein</fullName>
    </recommendedName>
</protein>
<evidence type="ECO:0000256" key="2">
    <source>
        <dbReference type="ARBA" id="ARBA00007783"/>
    </source>
</evidence>
<evidence type="ECO:0000256" key="7">
    <source>
        <dbReference type="ARBA" id="ARBA00022989"/>
    </source>
</evidence>
<feature type="transmembrane region" description="Helical" evidence="9">
    <location>
        <begin position="153"/>
        <end position="174"/>
    </location>
</feature>